<reference evidence="1 2" key="2">
    <citation type="journal article" date="2010" name="Stand. Genomic Sci.">
        <title>Complete genome sequence of Chitinophaga pinensis type strain (UQM 2034).</title>
        <authorList>
            <person name="Glavina Del Rio T."/>
            <person name="Abt B."/>
            <person name="Spring S."/>
            <person name="Lapidus A."/>
            <person name="Nolan M."/>
            <person name="Tice H."/>
            <person name="Copeland A."/>
            <person name="Cheng J.F."/>
            <person name="Chen F."/>
            <person name="Bruce D."/>
            <person name="Goodwin L."/>
            <person name="Pitluck S."/>
            <person name="Ivanova N."/>
            <person name="Mavromatis K."/>
            <person name="Mikhailova N."/>
            <person name="Pati A."/>
            <person name="Chen A."/>
            <person name="Palaniappan K."/>
            <person name="Land M."/>
            <person name="Hauser L."/>
            <person name="Chang Y.J."/>
            <person name="Jeffries C.D."/>
            <person name="Chain P."/>
            <person name="Saunders E."/>
            <person name="Detter J.C."/>
            <person name="Brettin T."/>
            <person name="Rohde M."/>
            <person name="Goker M."/>
            <person name="Bristow J."/>
            <person name="Eisen J.A."/>
            <person name="Markowitz V."/>
            <person name="Hugenholtz P."/>
            <person name="Kyrpides N.C."/>
            <person name="Klenk H.P."/>
            <person name="Lucas S."/>
        </authorList>
    </citation>
    <scope>NUCLEOTIDE SEQUENCE [LARGE SCALE GENOMIC DNA]</scope>
    <source>
        <strain evidence="2">ATCC 43595 / DSM 2588 / LMG 13176 / NBRC 15968 / NCIMB 11800 / UQM 2034</strain>
    </source>
</reference>
<dbReference type="Proteomes" id="UP000002215">
    <property type="component" value="Chromosome"/>
</dbReference>
<evidence type="ECO:0000313" key="1">
    <source>
        <dbReference type="EMBL" id="ACU60689.1"/>
    </source>
</evidence>
<reference evidence="2" key="1">
    <citation type="submission" date="2009-08" db="EMBL/GenBank/DDBJ databases">
        <title>The complete genome of Chitinophaga pinensis DSM 2588.</title>
        <authorList>
            <consortium name="US DOE Joint Genome Institute (JGI-PGF)"/>
            <person name="Lucas S."/>
            <person name="Copeland A."/>
            <person name="Lapidus A."/>
            <person name="Glavina del Rio T."/>
            <person name="Dalin E."/>
            <person name="Tice H."/>
            <person name="Bruce D."/>
            <person name="Goodwin L."/>
            <person name="Pitluck S."/>
            <person name="Kyrpides N."/>
            <person name="Mavromatis K."/>
            <person name="Ivanova N."/>
            <person name="Mikhailova N."/>
            <person name="Sims D."/>
            <person name="Meinche L."/>
            <person name="Brettin T."/>
            <person name="Detter J.C."/>
            <person name="Han C."/>
            <person name="Larimer F."/>
            <person name="Land M."/>
            <person name="Hauser L."/>
            <person name="Markowitz V."/>
            <person name="Cheng J.-F."/>
            <person name="Hugenholtz P."/>
            <person name="Woyke T."/>
            <person name="Wu D."/>
            <person name="Spring S."/>
            <person name="Klenk H.-P."/>
            <person name="Eisen J.A."/>
        </authorList>
    </citation>
    <scope>NUCLEOTIDE SEQUENCE [LARGE SCALE GENOMIC DNA]</scope>
    <source>
        <strain evidence="2">ATCC 43595 / DSM 2588 / LMG 13176 / NBRC 15968 / NCIMB 11800 / UQM 2034</strain>
    </source>
</reference>
<organism evidence="1 2">
    <name type="scientific">Chitinophaga pinensis (strain ATCC 43595 / DSM 2588 / LMG 13176 / NBRC 15968 / NCIMB 11800 / UQM 2034)</name>
    <dbReference type="NCBI Taxonomy" id="485918"/>
    <lineage>
        <taxon>Bacteria</taxon>
        <taxon>Pseudomonadati</taxon>
        <taxon>Bacteroidota</taxon>
        <taxon>Chitinophagia</taxon>
        <taxon>Chitinophagales</taxon>
        <taxon>Chitinophagaceae</taxon>
        <taxon>Chitinophaga</taxon>
    </lineage>
</organism>
<dbReference type="EMBL" id="CP001699">
    <property type="protein sequence ID" value="ACU60689.1"/>
    <property type="molecule type" value="Genomic_DNA"/>
</dbReference>
<dbReference type="KEGG" id="cpi:Cpin_3222"/>
<proteinExistence type="predicted"/>
<sequence length="237" mass="27921">MLNPNLTRLIDSRNDKLWKEITSKYEVIIHPSPNLEYSCNAKGETVTFYVPLSNYCMGSFTHELLHIYIRLKGVYMGPCLSRRFNGGAFLPKVFTPQLVEHVGNCLDHIKMLPLYLDMGFPREKFLLDYHEHKCTIQELNDIRTYYKYSANYYSQAVEVFIGKFLAMRADPNNGFNYESSLAELKLIDGELYRILDDLVISWQNYDLDSDDIFYTYRDIVDKLYDELQQWRADKVII</sequence>
<name>A0A979G4F9_CHIPD</name>
<gene>
    <name evidence="1" type="ordered locus">Cpin_3222</name>
</gene>
<accession>A0A979G4F9</accession>
<protein>
    <submittedName>
        <fullName evidence="1">Uncharacterized protein</fullName>
    </submittedName>
</protein>
<evidence type="ECO:0000313" key="2">
    <source>
        <dbReference type="Proteomes" id="UP000002215"/>
    </source>
</evidence>
<dbReference type="AlphaFoldDB" id="A0A979G4F9"/>